<proteinExistence type="predicted"/>
<dbReference type="KEGG" id="amus:LMH87_001523"/>
<protein>
    <submittedName>
        <fullName evidence="1">Uncharacterized protein</fullName>
    </submittedName>
</protein>
<reference evidence="1" key="1">
    <citation type="journal article" date="2023" name="Access Microbiol">
        <title>De-novo genome assembly for Akanthomyces muscarius, a biocontrol agent of insect agricultural pests.</title>
        <authorList>
            <person name="Erdos Z."/>
            <person name="Studholme D.J."/>
            <person name="Raymond B."/>
            <person name="Sharma M."/>
        </authorList>
    </citation>
    <scope>NUCLEOTIDE SEQUENCE</scope>
    <source>
        <strain evidence="1">Ve6</strain>
    </source>
</reference>
<dbReference type="EMBL" id="JAJHUN010000010">
    <property type="protein sequence ID" value="KAJ4146970.1"/>
    <property type="molecule type" value="Genomic_DNA"/>
</dbReference>
<sequence length="160" mass="17496">MKMEALLEVKASRKNRDQAVRVTLNRGLPISDLISQLSATETPNLKSGASEIQQGRKSSKAAKRSFLQLKKQEVDDDFVVLPPTPPESVKASSSDFSLGLCCTPTQRGVVAHMVYNMGTYTDAQAADMLAQYHQVPELALFASTEDPERVLYKAGPADVR</sequence>
<name>A0A9W8Q4G7_AKAMU</name>
<organism evidence="1 2">
    <name type="scientific">Akanthomyces muscarius</name>
    <name type="common">Entomopathogenic fungus</name>
    <name type="synonym">Lecanicillium muscarium</name>
    <dbReference type="NCBI Taxonomy" id="2231603"/>
    <lineage>
        <taxon>Eukaryota</taxon>
        <taxon>Fungi</taxon>
        <taxon>Dikarya</taxon>
        <taxon>Ascomycota</taxon>
        <taxon>Pezizomycotina</taxon>
        <taxon>Sordariomycetes</taxon>
        <taxon>Hypocreomycetidae</taxon>
        <taxon>Hypocreales</taxon>
        <taxon>Cordycipitaceae</taxon>
        <taxon>Akanthomyces</taxon>
    </lineage>
</organism>
<keyword evidence="2" id="KW-1185">Reference proteome</keyword>
<dbReference type="AlphaFoldDB" id="A0A9W8Q4G7"/>
<dbReference type="Proteomes" id="UP001144673">
    <property type="component" value="Chromosome 3"/>
</dbReference>
<gene>
    <name evidence="1" type="ORF">LMH87_001523</name>
</gene>
<accession>A0A9W8Q4G7</accession>
<evidence type="ECO:0000313" key="2">
    <source>
        <dbReference type="Proteomes" id="UP001144673"/>
    </source>
</evidence>
<dbReference type="RefSeq" id="XP_056049911.1">
    <property type="nucleotide sequence ID" value="XM_056192811.1"/>
</dbReference>
<dbReference type="GeneID" id="80888682"/>
<evidence type="ECO:0000313" key="1">
    <source>
        <dbReference type="EMBL" id="KAJ4146970.1"/>
    </source>
</evidence>
<comment type="caution">
    <text evidence="1">The sequence shown here is derived from an EMBL/GenBank/DDBJ whole genome shotgun (WGS) entry which is preliminary data.</text>
</comment>